<feature type="region of interest" description="Disordered" evidence="1">
    <location>
        <begin position="57"/>
        <end position="101"/>
    </location>
</feature>
<reference evidence="4" key="1">
    <citation type="submission" date="2017-05" db="EMBL/GenBank/DDBJ databases">
        <authorList>
            <person name="Barney B.M."/>
        </authorList>
    </citation>
    <scope>NUCLEOTIDE SEQUENCE [LARGE SCALE GENOMIC DNA]</scope>
    <source>
        <strain evidence="4">PSBB022</strain>
    </source>
</reference>
<comment type="caution">
    <text evidence="3">The sequence shown here is derived from an EMBL/GenBank/DDBJ whole genome shotgun (WGS) entry which is preliminary data.</text>
</comment>
<dbReference type="GO" id="GO:0006935">
    <property type="term" value="P:chemotaxis"/>
    <property type="evidence" value="ECO:0007669"/>
    <property type="project" value="InterPro"/>
</dbReference>
<evidence type="ECO:0000313" key="3">
    <source>
        <dbReference type="EMBL" id="OZY84988.1"/>
    </source>
</evidence>
<dbReference type="GO" id="GO:0007165">
    <property type="term" value="P:signal transduction"/>
    <property type="evidence" value="ECO:0007669"/>
    <property type="project" value="InterPro"/>
</dbReference>
<sequence length="352" mass="38841">MTNRKTPEGDIESPDVSLSHYFDDLLGIGDAIDEAFAAVEARPVPVAANSGLARVVNLPTKKNPPEKPKKPQATLSSKPRSLTKNEVKRTELAEPELVQTPEQKQQLEKLLQSVSAQLLVEAPVVELPSVELVAEPQVETKTRFVVDAEEIQEWDIGTSADVIVDSPVESPVEITPSDAEPDPVQFKMEGLEWLENGRPQWAQSRFDVLLFKVAGLTLAVPLISLGQIQPLTDELTPLFGQADWFMGLQPTPAGKIRTVNTAKFVMPERYDDVFLQTARYVMSINGVPWGLAVDSVNQPITLQPDDVKWRGDRGKRPWLAGTVKEHMCALLDIPRIGQMLIEADKNFASARG</sequence>
<protein>
    <submittedName>
        <fullName evidence="3">Chemotaxis protein CheW</fullName>
    </submittedName>
</protein>
<organism evidence="3 4">
    <name type="scientific">Cellvibrio mixtus</name>
    <dbReference type="NCBI Taxonomy" id="39650"/>
    <lineage>
        <taxon>Bacteria</taxon>
        <taxon>Pseudomonadati</taxon>
        <taxon>Pseudomonadota</taxon>
        <taxon>Gammaproteobacteria</taxon>
        <taxon>Cellvibrionales</taxon>
        <taxon>Cellvibrionaceae</taxon>
        <taxon>Cellvibrio</taxon>
    </lineage>
</organism>
<feature type="compositionally biased region" description="Polar residues" evidence="1">
    <location>
        <begin position="73"/>
        <end position="82"/>
    </location>
</feature>
<proteinExistence type="predicted"/>
<dbReference type="InterPro" id="IPR002545">
    <property type="entry name" value="CheW-lke_dom"/>
</dbReference>
<gene>
    <name evidence="3" type="ORF">CBP51_17685</name>
</gene>
<dbReference type="PROSITE" id="PS50851">
    <property type="entry name" value="CHEW"/>
    <property type="match status" value="1"/>
</dbReference>
<feature type="compositionally biased region" description="Basic and acidic residues" evidence="1">
    <location>
        <begin position="83"/>
        <end position="92"/>
    </location>
</feature>
<evidence type="ECO:0000256" key="1">
    <source>
        <dbReference type="SAM" id="MobiDB-lite"/>
    </source>
</evidence>
<keyword evidence="4" id="KW-1185">Reference proteome</keyword>
<dbReference type="Proteomes" id="UP000216101">
    <property type="component" value="Unassembled WGS sequence"/>
</dbReference>
<dbReference type="PIRSF" id="PIRSF020479">
    <property type="entry name" value="UCP020479_CheW"/>
    <property type="match status" value="1"/>
</dbReference>
<evidence type="ECO:0000259" key="2">
    <source>
        <dbReference type="PROSITE" id="PS50851"/>
    </source>
</evidence>
<dbReference type="SMART" id="SM00260">
    <property type="entry name" value="CheW"/>
    <property type="match status" value="1"/>
</dbReference>
<dbReference type="AlphaFoldDB" id="A0A266Q534"/>
<feature type="domain" description="CheW-like" evidence="2">
    <location>
        <begin position="205"/>
        <end position="342"/>
    </location>
</feature>
<dbReference type="InterPro" id="IPR014506">
    <property type="entry name" value="UCP020479_CheW"/>
</dbReference>
<dbReference type="RefSeq" id="WP_094985940.1">
    <property type="nucleotide sequence ID" value="NZ_NHNI01000002.1"/>
</dbReference>
<dbReference type="EMBL" id="NHNI01000002">
    <property type="protein sequence ID" value="OZY84988.1"/>
    <property type="molecule type" value="Genomic_DNA"/>
</dbReference>
<name>A0A266Q534_9GAMM</name>
<evidence type="ECO:0000313" key="4">
    <source>
        <dbReference type="Proteomes" id="UP000216101"/>
    </source>
</evidence>
<dbReference type="SUPFAM" id="SSF50341">
    <property type="entry name" value="CheW-like"/>
    <property type="match status" value="1"/>
</dbReference>
<dbReference type="InterPro" id="IPR036061">
    <property type="entry name" value="CheW-like_dom_sf"/>
</dbReference>
<dbReference type="Pfam" id="PF01584">
    <property type="entry name" value="CheW"/>
    <property type="match status" value="1"/>
</dbReference>
<accession>A0A266Q534</accession>